<reference evidence="9 11" key="2">
    <citation type="journal article" date="2013" name="Nature">
        <title>Insights into bilaterian evolution from three spiralian genomes.</title>
        <authorList>
            <person name="Simakov O."/>
            <person name="Marletaz F."/>
            <person name="Cho S.J."/>
            <person name="Edsinger-Gonzales E."/>
            <person name="Havlak P."/>
            <person name="Hellsten U."/>
            <person name="Kuo D.H."/>
            <person name="Larsson T."/>
            <person name="Lv J."/>
            <person name="Arendt D."/>
            <person name="Savage R."/>
            <person name="Osoegawa K."/>
            <person name="de Jong P."/>
            <person name="Grimwood J."/>
            <person name="Chapman J.A."/>
            <person name="Shapiro H."/>
            <person name="Aerts A."/>
            <person name="Otillar R.P."/>
            <person name="Terry A.Y."/>
            <person name="Boore J.L."/>
            <person name="Grigoriev I.V."/>
            <person name="Lindberg D.R."/>
            <person name="Seaver E.C."/>
            <person name="Weisblat D.A."/>
            <person name="Putnam N.H."/>
            <person name="Rokhsar D.S."/>
        </authorList>
    </citation>
    <scope>NUCLEOTIDE SEQUENCE</scope>
    <source>
        <strain evidence="9 11">I ESC-2004</strain>
    </source>
</reference>
<evidence type="ECO:0000256" key="2">
    <source>
        <dbReference type="ARBA" id="ARBA00022723"/>
    </source>
</evidence>
<reference evidence="11" key="1">
    <citation type="submission" date="2012-12" db="EMBL/GenBank/DDBJ databases">
        <authorList>
            <person name="Hellsten U."/>
            <person name="Grimwood J."/>
            <person name="Chapman J.A."/>
            <person name="Shapiro H."/>
            <person name="Aerts A."/>
            <person name="Otillar R.P."/>
            <person name="Terry A.Y."/>
            <person name="Boore J.L."/>
            <person name="Simakov O."/>
            <person name="Marletaz F."/>
            <person name="Cho S.-J."/>
            <person name="Edsinger-Gonzales E."/>
            <person name="Havlak P."/>
            <person name="Kuo D.-H."/>
            <person name="Larsson T."/>
            <person name="Lv J."/>
            <person name="Arendt D."/>
            <person name="Savage R."/>
            <person name="Osoegawa K."/>
            <person name="de Jong P."/>
            <person name="Lindberg D.R."/>
            <person name="Seaver E.C."/>
            <person name="Weisblat D.A."/>
            <person name="Putnam N.H."/>
            <person name="Grigoriev I.V."/>
            <person name="Rokhsar D.S."/>
        </authorList>
    </citation>
    <scope>NUCLEOTIDE SEQUENCE</scope>
    <source>
        <strain evidence="11">I ESC-2004</strain>
    </source>
</reference>
<dbReference type="InterPro" id="IPR003607">
    <property type="entry name" value="HD/PDEase_dom"/>
</dbReference>
<evidence type="ECO:0000256" key="4">
    <source>
        <dbReference type="PIRSR" id="PIRSR623088-1"/>
    </source>
</evidence>
<dbReference type="SMART" id="SM00065">
    <property type="entry name" value="GAF"/>
    <property type="match status" value="2"/>
</dbReference>
<dbReference type="GO" id="GO:0046872">
    <property type="term" value="F:metal ion binding"/>
    <property type="evidence" value="ECO:0007669"/>
    <property type="project" value="UniProtKB-KW"/>
</dbReference>
<keyword evidence="3 7" id="KW-0378">Hydrolase</keyword>
<keyword evidence="2 6" id="KW-0479">Metal-binding</keyword>
<evidence type="ECO:0000256" key="3">
    <source>
        <dbReference type="ARBA" id="ARBA00022801"/>
    </source>
</evidence>
<dbReference type="EMBL" id="AMQN01004963">
    <property type="status" value="NOT_ANNOTATED_CDS"/>
    <property type="molecule type" value="Genomic_DNA"/>
</dbReference>
<feature type="binding site" evidence="5">
    <location>
        <position position="468"/>
    </location>
    <ligand>
        <name>AMP</name>
        <dbReference type="ChEBI" id="CHEBI:456215"/>
    </ligand>
</feature>
<dbReference type="FunFam" id="3.30.450.40:FF:000007">
    <property type="entry name" value="Phosphodiesterase"/>
    <property type="match status" value="1"/>
</dbReference>
<comment type="cofactor">
    <cofactor evidence="7">
        <name>a divalent metal cation</name>
        <dbReference type="ChEBI" id="CHEBI:60240"/>
    </cofactor>
    <text evidence="7">Binds 2 divalent metal cations per subunit. Site 1 may preferentially bind zinc ions, while site 2 has a preference for magnesium and/or manganese ions.</text>
</comment>
<gene>
    <name evidence="9" type="ORF">CAPTEDRAFT_109907</name>
</gene>
<organism evidence="9">
    <name type="scientific">Capitella teleta</name>
    <name type="common">Polychaete worm</name>
    <dbReference type="NCBI Taxonomy" id="283909"/>
    <lineage>
        <taxon>Eukaryota</taxon>
        <taxon>Metazoa</taxon>
        <taxon>Spiralia</taxon>
        <taxon>Lophotrochozoa</taxon>
        <taxon>Annelida</taxon>
        <taxon>Polychaeta</taxon>
        <taxon>Sedentaria</taxon>
        <taxon>Scolecida</taxon>
        <taxon>Capitellidae</taxon>
        <taxon>Capitella</taxon>
    </lineage>
</organism>
<dbReference type="OMA" id="DPANKQH"/>
<evidence type="ECO:0000313" key="10">
    <source>
        <dbReference type="EnsemblMetazoa" id="CapteP109907"/>
    </source>
</evidence>
<feature type="non-terminal residue" evidence="9">
    <location>
        <position position="1"/>
    </location>
</feature>
<dbReference type="InterPro" id="IPR023088">
    <property type="entry name" value="PDEase"/>
</dbReference>
<dbReference type="Pfam" id="PF13185">
    <property type="entry name" value="GAF_2"/>
    <property type="match status" value="1"/>
</dbReference>
<dbReference type="Pfam" id="PF01590">
    <property type="entry name" value="GAF"/>
    <property type="match status" value="1"/>
</dbReference>
<dbReference type="Pfam" id="PF00233">
    <property type="entry name" value="PDEase_I"/>
    <property type="match status" value="1"/>
</dbReference>
<dbReference type="InterPro" id="IPR003018">
    <property type="entry name" value="GAF"/>
</dbReference>
<dbReference type="AlphaFoldDB" id="R7VEB4"/>
<evidence type="ECO:0000313" key="11">
    <source>
        <dbReference type="Proteomes" id="UP000014760"/>
    </source>
</evidence>
<reference evidence="10" key="3">
    <citation type="submission" date="2015-06" db="UniProtKB">
        <authorList>
            <consortium name="EnsemblMetazoa"/>
        </authorList>
    </citation>
    <scope>IDENTIFICATION</scope>
</reference>
<evidence type="ECO:0000256" key="6">
    <source>
        <dbReference type="PIRSR" id="PIRSR623088-3"/>
    </source>
</evidence>
<dbReference type="PRINTS" id="PR00387">
    <property type="entry name" value="PDIESTERASE1"/>
</dbReference>
<feature type="binding site" evidence="6">
    <location>
        <position position="579"/>
    </location>
    <ligand>
        <name>Zn(2+)</name>
        <dbReference type="ChEBI" id="CHEBI:29105"/>
        <label>1</label>
    </ligand>
</feature>
<name>R7VEB4_CAPTE</name>
<evidence type="ECO:0000313" key="9">
    <source>
        <dbReference type="EMBL" id="ELU14020.1"/>
    </source>
</evidence>
<dbReference type="InterPro" id="IPR029016">
    <property type="entry name" value="GAF-like_dom_sf"/>
</dbReference>
<feature type="binding site" evidence="5">
    <location>
        <begin position="427"/>
        <end position="431"/>
    </location>
    <ligand>
        <name>AMP</name>
        <dbReference type="ChEBI" id="CHEBI:456215"/>
    </ligand>
</feature>
<evidence type="ECO:0000259" key="8">
    <source>
        <dbReference type="PROSITE" id="PS51845"/>
    </source>
</evidence>
<dbReference type="PROSITE" id="PS00126">
    <property type="entry name" value="PDEASE_I_1"/>
    <property type="match status" value="1"/>
</dbReference>
<dbReference type="InterPro" id="IPR036971">
    <property type="entry name" value="PDEase_catalytic_dom_sf"/>
</dbReference>
<dbReference type="OrthoDB" id="295473at2759"/>
<dbReference type="SUPFAM" id="SSF55781">
    <property type="entry name" value="GAF domain-like"/>
    <property type="match status" value="2"/>
</dbReference>
<evidence type="ECO:0000256" key="7">
    <source>
        <dbReference type="RuleBase" id="RU363067"/>
    </source>
</evidence>
<dbReference type="GO" id="GO:0007165">
    <property type="term" value="P:signal transduction"/>
    <property type="evidence" value="ECO:0007669"/>
    <property type="project" value="InterPro"/>
</dbReference>
<dbReference type="FunFam" id="1.10.1300.10:FF:000009">
    <property type="entry name" value="Phosphodiesterase"/>
    <property type="match status" value="1"/>
</dbReference>
<dbReference type="EMBL" id="KB294813">
    <property type="protein sequence ID" value="ELU14020.1"/>
    <property type="molecule type" value="Genomic_DNA"/>
</dbReference>
<keyword evidence="1" id="KW-0140">cGMP</keyword>
<keyword evidence="11" id="KW-1185">Reference proteome</keyword>
<dbReference type="Gene3D" id="3.30.450.40">
    <property type="match status" value="2"/>
</dbReference>
<feature type="binding site" evidence="6">
    <location>
        <position position="431"/>
    </location>
    <ligand>
        <name>Zn(2+)</name>
        <dbReference type="ChEBI" id="CHEBI:29105"/>
        <label>1</label>
    </ligand>
</feature>
<dbReference type="EMBL" id="AMQN01004964">
    <property type="status" value="NOT_ANNOTATED_CDS"/>
    <property type="molecule type" value="Genomic_DNA"/>
</dbReference>
<dbReference type="EC" id="3.1.4.-" evidence="7"/>
<dbReference type="SUPFAM" id="SSF109604">
    <property type="entry name" value="HD-domain/PDEase-like"/>
    <property type="match status" value="1"/>
</dbReference>
<feature type="binding site" evidence="5">
    <location>
        <position position="579"/>
    </location>
    <ligand>
        <name>AMP</name>
        <dbReference type="ChEBI" id="CHEBI:456215"/>
    </ligand>
</feature>
<feature type="domain" description="PDEase" evidence="8">
    <location>
        <begin position="349"/>
        <end position="673"/>
    </location>
</feature>
<dbReference type="InterPro" id="IPR002073">
    <property type="entry name" value="PDEase_catalytic_dom"/>
</dbReference>
<dbReference type="PROSITE" id="PS51845">
    <property type="entry name" value="PDEASE_I_2"/>
    <property type="match status" value="1"/>
</dbReference>
<dbReference type="SMART" id="SM00471">
    <property type="entry name" value="HDc"/>
    <property type="match status" value="1"/>
</dbReference>
<dbReference type="PANTHER" id="PTHR11347">
    <property type="entry name" value="CYCLIC NUCLEOTIDE PHOSPHODIESTERASE"/>
    <property type="match status" value="1"/>
</dbReference>
<evidence type="ECO:0000256" key="5">
    <source>
        <dbReference type="PIRSR" id="PIRSR623088-2"/>
    </source>
</evidence>
<feature type="binding site" evidence="5">
    <location>
        <position position="630"/>
    </location>
    <ligand>
        <name>AMP</name>
        <dbReference type="ChEBI" id="CHEBI:456215"/>
    </ligand>
</feature>
<feature type="binding site" evidence="6">
    <location>
        <position position="468"/>
    </location>
    <ligand>
        <name>Zn(2+)</name>
        <dbReference type="ChEBI" id="CHEBI:29105"/>
        <label>2</label>
    </ligand>
</feature>
<dbReference type="EnsemblMetazoa" id="CapteT109907">
    <property type="protein sequence ID" value="CapteP109907"/>
    <property type="gene ID" value="CapteG109907"/>
</dbReference>
<dbReference type="InterPro" id="IPR023174">
    <property type="entry name" value="PDEase_CS"/>
</dbReference>
<sequence length="698" mass="79838">ELYDQDAASLQVKVIHFLLGQTQAETGFIFIVDKDRGELFCQAIGDKILEEEVRMPIERCPLNKVINTKSPVSLDDLQKSEQAELEEHLSLSFRCLLAVPVCSKTEGNVIAIACIANKLHNETFNESDEDVIHLCFKYTATVLHSTLSVQNERKLKNQTQALLQIAKNLFTHLDDLTKLLREIMQEARNLTKAERCSVFLLERETNELVAKVFDGDVRSGKEELEREVRIPIGQGVAGQVAITGQLLNIDDAYSHPLFYRGVDDTTGFKTRNILCFPLKDEKDDVIGVAQLCNKLNGVSFSTFDEEVAKAFSVYCCISIVHSLLYQKVRDAQHRSKLSNELMNYHMMVSNEEVFHLFSMPVPRPTEMHPDMASFSFTPRSIPYDQTALAVLSMFEDMGLTARFRINKDVLSRFALMVRKGYREPPYHNWAHAFAVAHFCYLMFKNTQLLNYLDEIELFALFAACLCHDIDHRGTTNSFQVASGSVLAALYCSEGSVMERHHFAQSMCILNTEGCNIFIDLPRKEYEKALDLMRDIILATDLSHHLRIMKDLETMAEEGYDKKNPRHRSLLLFLLMTSCDLSDQTKNWTNSKKIAELIYQEFFSQGDLEKATGRDVQEMMDRDRACIPLLQIDFLNKIALPVFRLLAKIFPDASEVLQAVLSNRDKWECLNTKLLEMNAPRDMTMFDMDLKEEDFDPSQ</sequence>
<feature type="binding site" evidence="6">
    <location>
        <position position="468"/>
    </location>
    <ligand>
        <name>Zn(2+)</name>
        <dbReference type="ChEBI" id="CHEBI:29105"/>
        <label>1</label>
    </ligand>
</feature>
<feature type="active site" description="Proton donor" evidence="4">
    <location>
        <position position="427"/>
    </location>
</feature>
<accession>R7VEB4</accession>
<protein>
    <recommendedName>
        <fullName evidence="7">Phosphodiesterase</fullName>
        <ecNumber evidence="7">3.1.4.-</ecNumber>
    </recommendedName>
</protein>
<evidence type="ECO:0000256" key="1">
    <source>
        <dbReference type="ARBA" id="ARBA00022535"/>
    </source>
</evidence>
<proteinExistence type="inferred from homology"/>
<dbReference type="GO" id="GO:0004114">
    <property type="term" value="F:3',5'-cyclic-nucleotide phosphodiesterase activity"/>
    <property type="evidence" value="ECO:0007669"/>
    <property type="project" value="InterPro"/>
</dbReference>
<dbReference type="Proteomes" id="UP000014760">
    <property type="component" value="Unassembled WGS sequence"/>
</dbReference>
<dbReference type="HOGENOM" id="CLU_006980_3_0_1"/>
<dbReference type="STRING" id="283909.R7VEB4"/>
<dbReference type="CDD" id="cd00077">
    <property type="entry name" value="HDc"/>
    <property type="match status" value="1"/>
</dbReference>
<dbReference type="Gene3D" id="1.10.1300.10">
    <property type="entry name" value="3'5'-cyclic nucleotide phosphodiesterase, catalytic domain"/>
    <property type="match status" value="1"/>
</dbReference>
<comment type="similarity">
    <text evidence="7">Belongs to the cyclic nucleotide phosphodiesterase family.</text>
</comment>
<feature type="binding site" evidence="6">
    <location>
        <position position="467"/>
    </location>
    <ligand>
        <name>Zn(2+)</name>
        <dbReference type="ChEBI" id="CHEBI:29105"/>
        <label>1</label>
    </ligand>
</feature>